<evidence type="ECO:0000313" key="3">
    <source>
        <dbReference type="EMBL" id="QWK91327.1"/>
    </source>
</evidence>
<keyword evidence="4" id="KW-1185">Reference proteome</keyword>
<protein>
    <recommendedName>
        <fullName evidence="5">PepSY domain-containing protein</fullName>
    </recommendedName>
</protein>
<feature type="compositionally biased region" description="Acidic residues" evidence="1">
    <location>
        <begin position="40"/>
        <end position="51"/>
    </location>
</feature>
<dbReference type="RefSeq" id="WP_215503518.1">
    <property type="nucleotide sequence ID" value="NZ_CP076361.1"/>
</dbReference>
<dbReference type="Proteomes" id="UP000679352">
    <property type="component" value="Chromosome"/>
</dbReference>
<sequence>MKRQLSCLVIAALLLATGVPQLLLPVTAAQGIAHARGGGDDGDDGGDDDGGGGDNSGRGGGHDDDHDEGRDDDRDDDNSGRGRGRGRGGSDGKADSGDLAAEGLRRIYDDGRVERISAGLYERLDARGRVTERRPATTADRRRLADPKAAKGITSVIDIGQNRVTITDRAGWRETLDGRTYQLTDPRGNLVTRRPATADDLGRFRGALDLR</sequence>
<gene>
    <name evidence="3" type="ORF">KM031_05415</name>
</gene>
<feature type="signal peptide" evidence="2">
    <location>
        <begin position="1"/>
        <end position="28"/>
    </location>
</feature>
<evidence type="ECO:0000256" key="2">
    <source>
        <dbReference type="SAM" id="SignalP"/>
    </source>
</evidence>
<reference evidence="3" key="1">
    <citation type="submission" date="2021-06" db="EMBL/GenBank/DDBJ databases">
        <title>Direct submission.</title>
        <authorList>
            <person name="Lee C.-S."/>
            <person name="Jin L."/>
        </authorList>
    </citation>
    <scope>NUCLEOTIDE SEQUENCE</scope>
    <source>
        <strain evidence="3">Con5</strain>
    </source>
</reference>
<dbReference type="KEGG" id="gfu:KM031_05415"/>
<evidence type="ECO:0000256" key="1">
    <source>
        <dbReference type="SAM" id="MobiDB-lite"/>
    </source>
</evidence>
<evidence type="ECO:0008006" key="5">
    <source>
        <dbReference type="Google" id="ProtNLM"/>
    </source>
</evidence>
<name>A0A975S259_9RHOB</name>
<proteinExistence type="predicted"/>
<feature type="region of interest" description="Disordered" evidence="1">
    <location>
        <begin position="33"/>
        <end position="98"/>
    </location>
</feature>
<feature type="chain" id="PRO_5036895078" description="PepSY domain-containing protein" evidence="2">
    <location>
        <begin position="29"/>
        <end position="211"/>
    </location>
</feature>
<dbReference type="EMBL" id="CP076361">
    <property type="protein sequence ID" value="QWK91327.1"/>
    <property type="molecule type" value="Genomic_DNA"/>
</dbReference>
<evidence type="ECO:0000313" key="4">
    <source>
        <dbReference type="Proteomes" id="UP000679352"/>
    </source>
</evidence>
<keyword evidence="2" id="KW-0732">Signal</keyword>
<dbReference type="AlphaFoldDB" id="A0A975S259"/>
<organism evidence="3 4">
    <name type="scientific">Gemmobacter fulvus</name>
    <dbReference type="NCBI Taxonomy" id="2840474"/>
    <lineage>
        <taxon>Bacteria</taxon>
        <taxon>Pseudomonadati</taxon>
        <taxon>Pseudomonadota</taxon>
        <taxon>Alphaproteobacteria</taxon>
        <taxon>Rhodobacterales</taxon>
        <taxon>Paracoccaceae</taxon>
        <taxon>Gemmobacter</taxon>
    </lineage>
</organism>
<accession>A0A975S259</accession>
<feature type="compositionally biased region" description="Basic and acidic residues" evidence="1">
    <location>
        <begin position="60"/>
        <end position="80"/>
    </location>
</feature>